<dbReference type="AlphaFoldDB" id="A0A937F3S1"/>
<dbReference type="Pfam" id="PF02080">
    <property type="entry name" value="TrkA_C"/>
    <property type="match status" value="1"/>
</dbReference>
<dbReference type="GO" id="GO:0008324">
    <property type="term" value="F:monoatomic cation transmembrane transporter activity"/>
    <property type="evidence" value="ECO:0007669"/>
    <property type="project" value="InterPro"/>
</dbReference>
<gene>
    <name evidence="2" type="ORF">JL102_06655</name>
</gene>
<evidence type="ECO:0000259" key="1">
    <source>
        <dbReference type="PROSITE" id="PS51202"/>
    </source>
</evidence>
<dbReference type="InterPro" id="IPR003148">
    <property type="entry name" value="RCK_N"/>
</dbReference>
<dbReference type="RefSeq" id="WP_202243484.1">
    <property type="nucleotide sequence ID" value="NZ_JAESIY010000003.1"/>
</dbReference>
<accession>A0A937F3S1</accession>
<organism evidence="2 3">
    <name type="scientific">Fulvivirga sediminis</name>
    <dbReference type="NCBI Taxonomy" id="2803949"/>
    <lineage>
        <taxon>Bacteria</taxon>
        <taxon>Pseudomonadati</taxon>
        <taxon>Bacteroidota</taxon>
        <taxon>Cytophagia</taxon>
        <taxon>Cytophagales</taxon>
        <taxon>Fulvivirgaceae</taxon>
        <taxon>Fulvivirga</taxon>
    </lineage>
</organism>
<dbReference type="InterPro" id="IPR036291">
    <property type="entry name" value="NAD(P)-bd_dom_sf"/>
</dbReference>
<reference evidence="2" key="1">
    <citation type="submission" date="2021-01" db="EMBL/GenBank/DDBJ databases">
        <title>Fulvivirga kasyanovii gen. nov., sp nov., a novel member of the phylum Bacteroidetes isolated from seawater in a mussel farm.</title>
        <authorList>
            <person name="Zhao L.-H."/>
            <person name="Wang Z.-J."/>
        </authorList>
    </citation>
    <scope>NUCLEOTIDE SEQUENCE</scope>
    <source>
        <strain evidence="2">2943</strain>
    </source>
</reference>
<dbReference type="EMBL" id="JAESIY010000003">
    <property type="protein sequence ID" value="MBL3655802.1"/>
    <property type="molecule type" value="Genomic_DNA"/>
</dbReference>
<dbReference type="InterPro" id="IPR050721">
    <property type="entry name" value="Trk_Ktr_HKT_K-transport"/>
</dbReference>
<dbReference type="PANTHER" id="PTHR43833">
    <property type="entry name" value="POTASSIUM CHANNEL PROTEIN 2-RELATED-RELATED"/>
    <property type="match status" value="1"/>
</dbReference>
<dbReference type="PANTHER" id="PTHR43833:SF7">
    <property type="entry name" value="KTR SYSTEM POTASSIUM UPTAKE PROTEIN C"/>
    <property type="match status" value="1"/>
</dbReference>
<dbReference type="GO" id="GO:0006813">
    <property type="term" value="P:potassium ion transport"/>
    <property type="evidence" value="ECO:0007669"/>
    <property type="project" value="InterPro"/>
</dbReference>
<sequence>MNYIVIGLGNFGSTLSVALTEMGFEVIGIDKDMDRVNAFKDSISHTMRMDSGDKTAMETLPLKECEAVIVCIGEDFGASVLATATLKELGAKKIIGRAISDLHRTVIDAIGVHEIVSPESESATRLAKRLQLKDVIDSFELSPDYNILEIEIPERYVGKTILESDFRSEYNLNVITIIRKVKKKNMLGHETYKKQALGVVSPETMLNKDDILVVFGSNKDIKRAFESGD</sequence>
<comment type="caution">
    <text evidence="2">The sequence shown here is derived from an EMBL/GenBank/DDBJ whole genome shotgun (WGS) entry which is preliminary data.</text>
</comment>
<dbReference type="PROSITE" id="PS51202">
    <property type="entry name" value="RCK_C"/>
    <property type="match status" value="1"/>
</dbReference>
<evidence type="ECO:0000313" key="2">
    <source>
        <dbReference type="EMBL" id="MBL3655802.1"/>
    </source>
</evidence>
<feature type="domain" description="RCK C-terminal" evidence="1">
    <location>
        <begin position="134"/>
        <end position="229"/>
    </location>
</feature>
<dbReference type="Pfam" id="PF02254">
    <property type="entry name" value="TrkA_N"/>
    <property type="match status" value="1"/>
</dbReference>
<name>A0A937F3S1_9BACT</name>
<protein>
    <submittedName>
        <fullName evidence="2">TrkA family potassium uptake protein</fullName>
    </submittedName>
</protein>
<dbReference type="Proteomes" id="UP000659388">
    <property type="component" value="Unassembled WGS sequence"/>
</dbReference>
<dbReference type="SUPFAM" id="SSF116726">
    <property type="entry name" value="TrkA C-terminal domain-like"/>
    <property type="match status" value="1"/>
</dbReference>
<dbReference type="Gene3D" id="3.40.50.720">
    <property type="entry name" value="NAD(P)-binding Rossmann-like Domain"/>
    <property type="match status" value="1"/>
</dbReference>
<dbReference type="SUPFAM" id="SSF51735">
    <property type="entry name" value="NAD(P)-binding Rossmann-fold domains"/>
    <property type="match status" value="1"/>
</dbReference>
<dbReference type="Gene3D" id="3.30.70.1450">
    <property type="entry name" value="Regulator of K+ conductance, C-terminal domain"/>
    <property type="match status" value="1"/>
</dbReference>
<proteinExistence type="predicted"/>
<dbReference type="InterPro" id="IPR006037">
    <property type="entry name" value="RCK_C"/>
</dbReference>
<evidence type="ECO:0000313" key="3">
    <source>
        <dbReference type="Proteomes" id="UP000659388"/>
    </source>
</evidence>
<dbReference type="InterPro" id="IPR036721">
    <property type="entry name" value="RCK_C_sf"/>
</dbReference>
<keyword evidence="3" id="KW-1185">Reference proteome</keyword>